<proteinExistence type="predicted"/>
<dbReference type="NCBIfam" id="TIGR02607">
    <property type="entry name" value="antidote_HigA"/>
    <property type="match status" value="1"/>
</dbReference>
<comment type="caution">
    <text evidence="3">The sequence shown here is derived from an EMBL/GenBank/DDBJ whole genome shotgun (WGS) entry which is preliminary data.</text>
</comment>
<evidence type="ECO:0000256" key="1">
    <source>
        <dbReference type="ARBA" id="ARBA00023125"/>
    </source>
</evidence>
<sequence length="105" mass="11731">MNSLRSPNRRPTHPGAILREDVLPALAMTQVELAERLGVSRLTVSELLNEKRALSTEMALRLGRLLDTSPESWLAMQGAVDLWEVRNAKMEVLESVKPVSKRKVA</sequence>
<dbReference type="InterPro" id="IPR010982">
    <property type="entry name" value="Lambda_DNA-bd_dom_sf"/>
</dbReference>
<dbReference type="EMBL" id="AUZX01010971">
    <property type="protein sequence ID" value="EQD45144.1"/>
    <property type="molecule type" value="Genomic_DNA"/>
</dbReference>
<protein>
    <submittedName>
        <fullName evidence="3">Addiction module antidote protein, HigA</fullName>
    </submittedName>
</protein>
<dbReference type="GO" id="GO:0003677">
    <property type="term" value="F:DNA binding"/>
    <property type="evidence" value="ECO:0007669"/>
    <property type="project" value="UniProtKB-KW"/>
</dbReference>
<dbReference type="InterPro" id="IPR013430">
    <property type="entry name" value="Toxin_antidote_HigA"/>
</dbReference>
<dbReference type="Pfam" id="PF01381">
    <property type="entry name" value="HTH_3"/>
    <property type="match status" value="1"/>
</dbReference>
<name>T1AWS8_9ZZZZ</name>
<evidence type="ECO:0000313" key="3">
    <source>
        <dbReference type="EMBL" id="EQD45144.1"/>
    </source>
</evidence>
<accession>T1AWS8</accession>
<feature type="domain" description="HTH cro/C1-type" evidence="2">
    <location>
        <begin position="28"/>
        <end position="73"/>
    </location>
</feature>
<dbReference type="PANTHER" id="PTHR36924:SF1">
    <property type="entry name" value="ANTITOXIN HIGA-1"/>
    <property type="match status" value="1"/>
</dbReference>
<keyword evidence="1" id="KW-0238">DNA-binding</keyword>
<dbReference type="SMART" id="SM00530">
    <property type="entry name" value="HTH_XRE"/>
    <property type="match status" value="1"/>
</dbReference>
<dbReference type="AlphaFoldDB" id="T1AWS8"/>
<dbReference type="SUPFAM" id="SSF47413">
    <property type="entry name" value="lambda repressor-like DNA-binding domains"/>
    <property type="match status" value="1"/>
</dbReference>
<dbReference type="PROSITE" id="PS50943">
    <property type="entry name" value="HTH_CROC1"/>
    <property type="match status" value="1"/>
</dbReference>
<organism evidence="3">
    <name type="scientific">mine drainage metagenome</name>
    <dbReference type="NCBI Taxonomy" id="410659"/>
    <lineage>
        <taxon>unclassified sequences</taxon>
        <taxon>metagenomes</taxon>
        <taxon>ecological metagenomes</taxon>
    </lineage>
</organism>
<dbReference type="CDD" id="cd00093">
    <property type="entry name" value="HTH_XRE"/>
    <property type="match status" value="1"/>
</dbReference>
<dbReference type="InterPro" id="IPR001387">
    <property type="entry name" value="Cro/C1-type_HTH"/>
</dbReference>
<evidence type="ECO:0000259" key="2">
    <source>
        <dbReference type="PROSITE" id="PS50943"/>
    </source>
</evidence>
<gene>
    <name evidence="3" type="ORF">B1A_14939</name>
</gene>
<dbReference type="Gene3D" id="1.10.260.40">
    <property type="entry name" value="lambda repressor-like DNA-binding domains"/>
    <property type="match status" value="1"/>
</dbReference>
<reference evidence="3" key="1">
    <citation type="submission" date="2013-08" db="EMBL/GenBank/DDBJ databases">
        <authorList>
            <person name="Mendez C."/>
            <person name="Richter M."/>
            <person name="Ferrer M."/>
            <person name="Sanchez J."/>
        </authorList>
    </citation>
    <scope>NUCLEOTIDE SEQUENCE</scope>
</reference>
<reference evidence="3" key="2">
    <citation type="journal article" date="2014" name="ISME J.">
        <title>Microbial stratification in low pH oxic and suboxic macroscopic growths along an acid mine drainage.</title>
        <authorList>
            <person name="Mendez-Garcia C."/>
            <person name="Mesa V."/>
            <person name="Sprenger R.R."/>
            <person name="Richter M."/>
            <person name="Diez M.S."/>
            <person name="Solano J."/>
            <person name="Bargiela R."/>
            <person name="Golyshina O.V."/>
            <person name="Manteca A."/>
            <person name="Ramos J.L."/>
            <person name="Gallego J.R."/>
            <person name="Llorente I."/>
            <person name="Martins Dos Santos V.A."/>
            <person name="Jensen O.N."/>
            <person name="Pelaez A.I."/>
            <person name="Sanchez J."/>
            <person name="Ferrer M."/>
        </authorList>
    </citation>
    <scope>NUCLEOTIDE SEQUENCE</scope>
</reference>
<dbReference type="PANTHER" id="PTHR36924">
    <property type="entry name" value="ANTITOXIN HIGA-1"/>
    <property type="match status" value="1"/>
</dbReference>